<feature type="transmembrane region" description="Helical" evidence="8">
    <location>
        <begin position="528"/>
        <end position="547"/>
    </location>
</feature>
<dbReference type="InterPro" id="IPR032800">
    <property type="entry name" value="TRP_N"/>
</dbReference>
<dbReference type="AlphaFoldDB" id="A0A642USN8"/>
<dbReference type="EMBL" id="SWFT01000066">
    <property type="protein sequence ID" value="KAA8903746.1"/>
    <property type="molecule type" value="Genomic_DNA"/>
</dbReference>
<comment type="similarity">
    <text evidence="2">Belongs to the transient receptor potential (TRP) ion channel family.</text>
</comment>
<feature type="transmembrane region" description="Helical" evidence="8">
    <location>
        <begin position="358"/>
        <end position="381"/>
    </location>
</feature>
<dbReference type="SMART" id="SM01320">
    <property type="entry name" value="TRP_N"/>
    <property type="match status" value="1"/>
</dbReference>
<name>A0A642USN8_DIURU</name>
<feature type="transmembrane region" description="Helical" evidence="8">
    <location>
        <begin position="559"/>
        <end position="580"/>
    </location>
</feature>
<dbReference type="GO" id="GO:0009272">
    <property type="term" value="P:fungal-type cell wall biogenesis"/>
    <property type="evidence" value="ECO:0007669"/>
    <property type="project" value="TreeGrafter"/>
</dbReference>
<reference evidence="11 12" key="1">
    <citation type="submission" date="2019-07" db="EMBL/GenBank/DDBJ databases">
        <title>Genome assembly of two rare yeast pathogens: Diutina rugosa and Trichomonascus ciferrii.</title>
        <authorList>
            <person name="Mixao V."/>
            <person name="Saus E."/>
            <person name="Hansen A."/>
            <person name="Lass-Flor C."/>
            <person name="Gabaldon T."/>
        </authorList>
    </citation>
    <scope>NUCLEOTIDE SEQUENCE [LARGE SCALE GENOMIC DNA]</scope>
    <source>
        <strain evidence="11 12">CBS 613</strain>
    </source>
</reference>
<evidence type="ECO:0000256" key="4">
    <source>
        <dbReference type="ARBA" id="ARBA00022729"/>
    </source>
</evidence>
<evidence type="ECO:0000313" key="12">
    <source>
        <dbReference type="Proteomes" id="UP000449547"/>
    </source>
</evidence>
<feature type="transmembrane region" description="Helical" evidence="8">
    <location>
        <begin position="413"/>
        <end position="433"/>
    </location>
</feature>
<gene>
    <name evidence="11" type="ORF">DIURU_002258</name>
</gene>
<feature type="transmembrane region" description="Helical" evidence="8">
    <location>
        <begin position="439"/>
        <end position="464"/>
    </location>
</feature>
<keyword evidence="3 8" id="KW-0812">Transmembrane</keyword>
<dbReference type="GO" id="GO:0055085">
    <property type="term" value="P:transmembrane transport"/>
    <property type="evidence" value="ECO:0007669"/>
    <property type="project" value="TreeGrafter"/>
</dbReference>
<evidence type="ECO:0000256" key="6">
    <source>
        <dbReference type="ARBA" id="ARBA00023136"/>
    </source>
</evidence>
<dbReference type="GO" id="GO:0016020">
    <property type="term" value="C:membrane"/>
    <property type="evidence" value="ECO:0007669"/>
    <property type="project" value="UniProtKB-SubCell"/>
</dbReference>
<dbReference type="RefSeq" id="XP_034012952.1">
    <property type="nucleotide sequence ID" value="XM_034154889.1"/>
</dbReference>
<dbReference type="Pfam" id="PF06011">
    <property type="entry name" value="TRP"/>
    <property type="match status" value="1"/>
</dbReference>
<dbReference type="OrthoDB" id="5212126at2759"/>
<dbReference type="Pfam" id="PF14558">
    <property type="entry name" value="TRP_N"/>
    <property type="match status" value="1"/>
</dbReference>
<evidence type="ECO:0000256" key="2">
    <source>
        <dbReference type="ARBA" id="ARBA00010642"/>
    </source>
</evidence>
<evidence type="ECO:0000256" key="7">
    <source>
        <dbReference type="SAM" id="MobiDB-lite"/>
    </source>
</evidence>
<keyword evidence="12" id="KW-1185">Reference proteome</keyword>
<comment type="subcellular location">
    <subcellularLocation>
        <location evidence="1">Membrane</location>
        <topology evidence="1">Multi-pass membrane protein</topology>
    </subcellularLocation>
</comment>
<feature type="chain" id="PRO_5024992233" description="ML-like domain-containing protein" evidence="9">
    <location>
        <begin position="16"/>
        <end position="859"/>
    </location>
</feature>
<organism evidence="11 12">
    <name type="scientific">Diutina rugosa</name>
    <name type="common">Yeast</name>
    <name type="synonym">Candida rugosa</name>
    <dbReference type="NCBI Taxonomy" id="5481"/>
    <lineage>
        <taxon>Eukaryota</taxon>
        <taxon>Fungi</taxon>
        <taxon>Dikarya</taxon>
        <taxon>Ascomycota</taxon>
        <taxon>Saccharomycotina</taxon>
        <taxon>Pichiomycetes</taxon>
        <taxon>Debaryomycetaceae</taxon>
        <taxon>Diutina</taxon>
    </lineage>
</organism>
<keyword evidence="6 8" id="KW-0472">Membrane</keyword>
<evidence type="ECO:0000256" key="9">
    <source>
        <dbReference type="SAM" id="SignalP"/>
    </source>
</evidence>
<comment type="caution">
    <text evidence="11">The sequence shown here is derived from an EMBL/GenBank/DDBJ whole genome shotgun (WGS) entry which is preliminary data.</text>
</comment>
<keyword evidence="5 8" id="KW-1133">Transmembrane helix</keyword>
<dbReference type="PANTHER" id="PTHR31145:SF2">
    <property type="entry name" value="FLAVIN CARRIER PROTEIN 2"/>
    <property type="match status" value="1"/>
</dbReference>
<dbReference type="PANTHER" id="PTHR31145">
    <property type="entry name" value="INTEGRAL MEMBRANE PROTEIN (AFU_ORTHOLOGUE AFUA_7G01610)"/>
    <property type="match status" value="1"/>
</dbReference>
<dbReference type="Proteomes" id="UP000449547">
    <property type="component" value="Unassembled WGS sequence"/>
</dbReference>
<feature type="domain" description="ML-like" evidence="10">
    <location>
        <begin position="17"/>
        <end position="159"/>
    </location>
</feature>
<proteinExistence type="inferred from homology"/>
<dbReference type="OMA" id="QWSMGIV"/>
<evidence type="ECO:0000256" key="5">
    <source>
        <dbReference type="ARBA" id="ARBA00022989"/>
    </source>
</evidence>
<dbReference type="InterPro" id="IPR010308">
    <property type="entry name" value="TRP_C"/>
</dbReference>
<feature type="compositionally biased region" description="Polar residues" evidence="7">
    <location>
        <begin position="811"/>
        <end position="846"/>
    </location>
</feature>
<dbReference type="GeneID" id="54780909"/>
<sequence length="859" mass="95930">MLLWVWFLWLHAAAAVRHIKTSSLLTCMDNSQFTATNFDVIFYPGNNTIYIDVSALSSIAENTFMEAEVNLIVYGFNVLNKNFSFCSFNQKQICPFQPGHIDLQNTKIEVSKDVTRQIPGIAYTVPDLDARVRVLFRSNTSSEVLACVEAVLSNGKSVQTKYASWPIAAVSGVGVITSWLVGLFGYSSTAAHIASNSLSLFVYFQSVALVSMQAVARAPPIACAWAQNFMWSVGIMKVGFMQDVANWYVQSTGGTASDILDSAGSRLSISVQKKRDSSYYDQLSQLYQKAVKKDHLTLFKRFSLVMDKDRYTYDYSSGLYSTDEKDPNLASKILVLRGMQRVAYLAGIEITSFFMTSIMFLLFVLFCMLVVWFIIHQIMLISRYARKRKGKSVDHNPSFSLVSSWPEVIKGSLYRLFIVSLPQIIVMCVWQFFERDSAGTIVFAAILLFCWLLTLIYATVMVFIQGIKSIREMGNPAAKLYSDSKFLLKFGFIYTQFRADRFWWTGISLFYIIFKGLMIACLQNHGKAGALIVFITEFFYLIGICVVRPYMDTPTNAFNIVLAIINFLNAFFFAFFSNIFTQPAAVSSIMGIIFFILNAVVALVLLLWTCITCLIALLSRNSDGRYRPTKDDRASFLNPMYAKRRSGLIFTKHKGDELQNLGQTVMKNEPENPQYKDSNSLADVDSVWMKSKAQEYRQRPHSYVTPDDSSATFVFGTDSSLPPRHSQPSDEYIQQPLSTIGGLSYNDGYPSTRYPHQAANTSATATANNGSYSGVNSGSNSGSSTGYNSAFANTATNTTGGAVDNSHNDYGYSSRNTYQPPTNGGYSSGTNAYQQDTSYSNNQRYNNGGPHVPGFDFSH</sequence>
<dbReference type="VEuPathDB" id="FungiDB:DIURU_002258"/>
<evidence type="ECO:0000256" key="8">
    <source>
        <dbReference type="SAM" id="Phobius"/>
    </source>
</evidence>
<feature type="signal peptide" evidence="9">
    <location>
        <begin position="1"/>
        <end position="15"/>
    </location>
</feature>
<keyword evidence="4 9" id="KW-0732">Signal</keyword>
<dbReference type="InterPro" id="IPR040241">
    <property type="entry name" value="TRP_Flc/Pkd2-like"/>
</dbReference>
<feature type="transmembrane region" description="Helical" evidence="8">
    <location>
        <begin position="592"/>
        <end position="618"/>
    </location>
</feature>
<evidence type="ECO:0000256" key="1">
    <source>
        <dbReference type="ARBA" id="ARBA00004141"/>
    </source>
</evidence>
<feature type="region of interest" description="Disordered" evidence="7">
    <location>
        <begin position="798"/>
        <end position="859"/>
    </location>
</feature>
<feature type="transmembrane region" description="Helical" evidence="8">
    <location>
        <begin position="502"/>
        <end position="522"/>
    </location>
</feature>
<accession>A0A642USN8</accession>
<protein>
    <recommendedName>
        <fullName evidence="10">ML-like domain-containing protein</fullName>
    </recommendedName>
</protein>
<evidence type="ECO:0000256" key="3">
    <source>
        <dbReference type="ARBA" id="ARBA00022692"/>
    </source>
</evidence>
<evidence type="ECO:0000259" key="10">
    <source>
        <dbReference type="SMART" id="SM01320"/>
    </source>
</evidence>
<evidence type="ECO:0000313" key="11">
    <source>
        <dbReference type="EMBL" id="KAA8903746.1"/>
    </source>
</evidence>